<name>A0A0A9LSQ2_ARUDO</name>
<dbReference type="AlphaFoldDB" id="A0A0A9LSQ2"/>
<accession>A0A0A9LSQ2</accession>
<reference evidence="1" key="2">
    <citation type="journal article" date="2015" name="Data Brief">
        <title>Shoot transcriptome of the giant reed, Arundo donax.</title>
        <authorList>
            <person name="Barrero R.A."/>
            <person name="Guerrero F.D."/>
            <person name="Moolhuijzen P."/>
            <person name="Goolsby J.A."/>
            <person name="Tidwell J."/>
            <person name="Bellgard S.E."/>
            <person name="Bellgard M.I."/>
        </authorList>
    </citation>
    <scope>NUCLEOTIDE SEQUENCE</scope>
    <source>
        <tissue evidence="1">Shoot tissue taken approximately 20 cm above the soil surface</tissue>
    </source>
</reference>
<protein>
    <submittedName>
        <fullName evidence="1">Uncharacterized protein</fullName>
    </submittedName>
</protein>
<evidence type="ECO:0000313" key="1">
    <source>
        <dbReference type="EMBL" id="JAD59241.1"/>
    </source>
</evidence>
<sequence>MPKDSPNTGNHLQSRKKLLILPGHKIILFRDIMSLPNQQNCCTIYTKLLKHTNKPTLNRQICLTLCHHIKA</sequence>
<organism evidence="1">
    <name type="scientific">Arundo donax</name>
    <name type="common">Giant reed</name>
    <name type="synonym">Donax arundinaceus</name>
    <dbReference type="NCBI Taxonomy" id="35708"/>
    <lineage>
        <taxon>Eukaryota</taxon>
        <taxon>Viridiplantae</taxon>
        <taxon>Streptophyta</taxon>
        <taxon>Embryophyta</taxon>
        <taxon>Tracheophyta</taxon>
        <taxon>Spermatophyta</taxon>
        <taxon>Magnoliopsida</taxon>
        <taxon>Liliopsida</taxon>
        <taxon>Poales</taxon>
        <taxon>Poaceae</taxon>
        <taxon>PACMAD clade</taxon>
        <taxon>Arundinoideae</taxon>
        <taxon>Arundineae</taxon>
        <taxon>Arundo</taxon>
    </lineage>
</organism>
<proteinExistence type="predicted"/>
<dbReference type="EMBL" id="GBRH01238654">
    <property type="protein sequence ID" value="JAD59241.1"/>
    <property type="molecule type" value="Transcribed_RNA"/>
</dbReference>
<reference evidence="1" key="1">
    <citation type="submission" date="2014-09" db="EMBL/GenBank/DDBJ databases">
        <authorList>
            <person name="Magalhaes I.L.F."/>
            <person name="Oliveira U."/>
            <person name="Santos F.R."/>
            <person name="Vidigal T.H.D.A."/>
            <person name="Brescovit A.D."/>
            <person name="Santos A.J."/>
        </authorList>
    </citation>
    <scope>NUCLEOTIDE SEQUENCE</scope>
    <source>
        <tissue evidence="1">Shoot tissue taken approximately 20 cm above the soil surface</tissue>
    </source>
</reference>